<dbReference type="InterPro" id="IPR022263">
    <property type="entry name" value="KxYKxGKxW"/>
</dbReference>
<name>A0A6G4IYJ6_STAAU</name>
<dbReference type="GO" id="GO:0016020">
    <property type="term" value="C:membrane"/>
    <property type="evidence" value="ECO:0007669"/>
    <property type="project" value="InterPro"/>
</dbReference>
<organism evidence="4">
    <name type="scientific">Staphylococcus aureus</name>
    <dbReference type="NCBI Taxonomy" id="1280"/>
    <lineage>
        <taxon>Bacteria</taxon>
        <taxon>Bacillati</taxon>
        <taxon>Bacillota</taxon>
        <taxon>Bacilli</taxon>
        <taxon>Bacillales</taxon>
        <taxon>Staphylococcaceae</taxon>
        <taxon>Staphylococcus</taxon>
    </lineage>
</organism>
<evidence type="ECO:0000256" key="1">
    <source>
        <dbReference type="ARBA" id="ARBA00022729"/>
    </source>
</evidence>
<dbReference type="SUPFAM" id="SSF49899">
    <property type="entry name" value="Concanavalin A-like lectins/glucanases"/>
    <property type="match status" value="1"/>
</dbReference>
<feature type="compositionally biased region" description="Low complexity" evidence="3">
    <location>
        <begin position="150"/>
        <end position="229"/>
    </location>
</feature>
<evidence type="ECO:0000256" key="2">
    <source>
        <dbReference type="ARBA" id="ARBA00023026"/>
    </source>
</evidence>
<dbReference type="Gene3D" id="3.10.20.320">
    <property type="entry name" value="Putative peptidoglycan bound protein (lpxtg motif)"/>
    <property type="match status" value="1"/>
</dbReference>
<evidence type="ECO:0000256" key="3">
    <source>
        <dbReference type="SAM" id="MobiDB-lite"/>
    </source>
</evidence>
<dbReference type="Pfam" id="PF18483">
    <property type="entry name" value="Lectin_L-type_dom"/>
    <property type="match status" value="1"/>
</dbReference>
<feature type="non-terminal residue" evidence="4">
    <location>
        <position position="935"/>
    </location>
</feature>
<evidence type="ECO:0000313" key="4">
    <source>
        <dbReference type="EMBL" id="NFX45176.1"/>
    </source>
</evidence>
<dbReference type="InterPro" id="IPR013783">
    <property type="entry name" value="Ig-like_fold"/>
</dbReference>
<protein>
    <submittedName>
        <fullName evidence="4">Serine-rich repeat glycoprotein adhesin SasA</fullName>
    </submittedName>
</protein>
<keyword evidence="2" id="KW-0843">Virulence</keyword>
<dbReference type="InterPro" id="IPR015919">
    <property type="entry name" value="Cadherin-like_sf"/>
</dbReference>
<reference evidence="4" key="1">
    <citation type="submission" date="2020-02" db="EMBL/GenBank/DDBJ databases">
        <title>Novel Insights Into The Classification of Staphylococcal Beta-Lactamases In Relation To The Cefazolin Inoculum Effect.</title>
        <authorList>
            <person name="Carvajal L.P."/>
            <person name="Rincon S."/>
            <person name="Echeverri A."/>
            <person name="Porras J."/>
            <person name="Rios R."/>
            <person name="Ordonez K."/>
            <person name="Seas C."/>
            <person name="Gomez-Villegas S."/>
            <person name="Diaz L."/>
            <person name="Arias C.A."/>
            <person name="Reyes J."/>
        </authorList>
    </citation>
    <scope>NUCLEOTIDE SEQUENCE</scope>
    <source>
        <strain evidence="4">UE193</strain>
    </source>
</reference>
<dbReference type="PANTHER" id="PTHR22928:SF3">
    <property type="entry name" value="TELOMERE-ASSOCIATED PROTEIN RIF1"/>
    <property type="match status" value="1"/>
</dbReference>
<feature type="compositionally biased region" description="Polar residues" evidence="3">
    <location>
        <begin position="100"/>
        <end position="111"/>
    </location>
</feature>
<dbReference type="Gene3D" id="2.60.120.200">
    <property type="match status" value="1"/>
</dbReference>
<feature type="region of interest" description="Disordered" evidence="3">
    <location>
        <begin position="751"/>
        <end position="791"/>
    </location>
</feature>
<dbReference type="Pfam" id="PF19258">
    <property type="entry name" value="KxYKxGKxW_sig"/>
    <property type="match status" value="1"/>
</dbReference>
<comment type="caution">
    <text evidence="4">The sequence shown here is derived from an EMBL/GenBank/DDBJ whole genome shotgun (WGS) entry which is preliminary data.</text>
</comment>
<proteinExistence type="predicted"/>
<dbReference type="InterPro" id="IPR013320">
    <property type="entry name" value="ConA-like_dom_sf"/>
</dbReference>
<keyword evidence="1" id="KW-0732">Signal</keyword>
<feature type="compositionally biased region" description="Polar residues" evidence="3">
    <location>
        <begin position="129"/>
        <end position="140"/>
    </location>
</feature>
<feature type="compositionally biased region" description="Low complexity" evidence="3">
    <location>
        <begin position="112"/>
        <end position="128"/>
    </location>
</feature>
<dbReference type="PANTHER" id="PTHR22928">
    <property type="entry name" value="TELOMERE-ASSOCIATED PROTEIN RIF1"/>
    <property type="match status" value="1"/>
</dbReference>
<dbReference type="Pfam" id="PF05345">
    <property type="entry name" value="He_PIG"/>
    <property type="match status" value="2"/>
</dbReference>
<dbReference type="SUPFAM" id="SSF49313">
    <property type="entry name" value="Cadherin-like"/>
    <property type="match status" value="2"/>
</dbReference>
<feature type="region of interest" description="Disordered" evidence="3">
    <location>
        <begin position="100"/>
        <end position="229"/>
    </location>
</feature>
<feature type="region of interest" description="Disordered" evidence="3">
    <location>
        <begin position="806"/>
        <end position="935"/>
    </location>
</feature>
<feature type="compositionally biased region" description="Low complexity" evidence="3">
    <location>
        <begin position="752"/>
        <end position="791"/>
    </location>
</feature>
<sequence>MSKRQKAFHDSLANEKTRVRLYKSGKNWVKSGIKEIEMFKIMGLPFISHSLVSQDNQSISKKMTGYGLKTTAVIGGAFTVNMLHDQQAFAASDAPLTSELNTQSETVGNQNSTTIEASTSTADSTSVTKNSSSVQTSNSDTVSSEKSEKVTSTTNSTSNQQEKLTSTSESTSSKNTTSSSDTKSVASTSSTEQPINTSTNQSTASNNTSQSTTPSSVNLNKTSTTSTSTAPVKLRTFSRLAMSTFASAATTTAVTANTITVNKDNLKQYMTTSGNATYDQSTGIVTLTQDAYSQKGAITLGTRIDSNKSFHFSGKVNLGNKYEGHGNGGDGIGFAFSPGVLGETGLNGAAVGIGGLSNAFGFKLDTYHNTSKPNSAAKANADPSNVAGGGAFGAFVTTDSYGVATTYTSSSTADNAAKLNVQPTNNTFQDFDINYNGDTKVMTVKYAGQTWTRNISDWIAKSGTTNFSLSMTASTGGATNLQQVQFGTFEYTESAVTQVRYVDVTTGKDIIPPKTYSGNVDQVVTIDNQQSALTAKGYNYTSVDSSYASTYNDTNKTVKMTNAGQSVTYYFTDVKAPTVTVGNQTIEVGKTMNPIVLTTTDNGTGTVTNTVTGLPSGLSYDSATNSIIGTPTKIGQSTVTVVSTDQANNKSTTTFTINVVDTTAPTVTPIGDQSSEVYSPISPIKIATQDNSGNAVTNTVTGLPSGLTFDSTNNTISGTPTNIGTSTISIVSTDASGNKTTTTFKYEVTRNSMSDSVSTSGSTQQSQSVSTSKADSQSASTSTSGSIVVSTSASTSKSTSVSLSDSVSASKSLSTSESNSVSSSTSTSLVNSQSVSSSMSDSASKSTSLSDSISNSSSTEKSESLSTSTSDSLRTSTSLSDSLSMSTSGSLSKSQSLSTSISGSSSTSASLSDSTSNAISTSTSLSESASTSDSI</sequence>
<dbReference type="CDD" id="cd01951">
    <property type="entry name" value="lectin_L-type"/>
    <property type="match status" value="1"/>
</dbReference>
<dbReference type="EMBL" id="JAAJMC010000004">
    <property type="protein sequence ID" value="NFX45176.1"/>
    <property type="molecule type" value="Genomic_DNA"/>
</dbReference>
<accession>A0A6G4IYJ6</accession>
<dbReference type="NCBIfam" id="TIGR03715">
    <property type="entry name" value="KxYKxGKxW"/>
    <property type="match status" value="1"/>
</dbReference>
<dbReference type="GO" id="GO:0005509">
    <property type="term" value="F:calcium ion binding"/>
    <property type="evidence" value="ECO:0007669"/>
    <property type="project" value="InterPro"/>
</dbReference>
<dbReference type="InterPro" id="IPR056573">
    <property type="entry name" value="Lectin_L-type_dom"/>
</dbReference>
<gene>
    <name evidence="4" type="primary">sasA</name>
    <name evidence="4" type="ORF">G0X96_02015</name>
</gene>
<dbReference type="AlphaFoldDB" id="A0A6G4IYJ6"/>
<dbReference type="Gene3D" id="2.60.40.10">
    <property type="entry name" value="Immunoglobulins"/>
    <property type="match status" value="2"/>
</dbReference>